<evidence type="ECO:0000313" key="2">
    <source>
        <dbReference type="Proteomes" id="UP000324800"/>
    </source>
</evidence>
<evidence type="ECO:0000313" key="1">
    <source>
        <dbReference type="EMBL" id="KAA6402148.1"/>
    </source>
</evidence>
<comment type="caution">
    <text evidence="1">The sequence shown here is derived from an EMBL/GenBank/DDBJ whole genome shotgun (WGS) entry which is preliminary data.</text>
</comment>
<dbReference type="EMBL" id="SNRW01000279">
    <property type="protein sequence ID" value="KAA6402148.1"/>
    <property type="molecule type" value="Genomic_DNA"/>
</dbReference>
<proteinExistence type="predicted"/>
<organism evidence="1 2">
    <name type="scientific">Streblomastix strix</name>
    <dbReference type="NCBI Taxonomy" id="222440"/>
    <lineage>
        <taxon>Eukaryota</taxon>
        <taxon>Metamonada</taxon>
        <taxon>Preaxostyla</taxon>
        <taxon>Oxymonadida</taxon>
        <taxon>Streblomastigidae</taxon>
        <taxon>Streblomastix</taxon>
    </lineage>
</organism>
<name>A0A5J4X4K4_9EUKA</name>
<reference evidence="1 2" key="1">
    <citation type="submission" date="2019-03" db="EMBL/GenBank/DDBJ databases">
        <title>Single cell metagenomics reveals metabolic interactions within the superorganism composed of flagellate Streblomastix strix and complex community of Bacteroidetes bacteria on its surface.</title>
        <authorList>
            <person name="Treitli S.C."/>
            <person name="Kolisko M."/>
            <person name="Husnik F."/>
            <person name="Keeling P."/>
            <person name="Hampl V."/>
        </authorList>
    </citation>
    <scope>NUCLEOTIDE SEQUENCE [LARGE SCALE GENOMIC DNA]</scope>
    <source>
        <strain evidence="1">ST1C</strain>
    </source>
</reference>
<accession>A0A5J4X4K4</accession>
<dbReference type="Proteomes" id="UP000324800">
    <property type="component" value="Unassembled WGS sequence"/>
</dbReference>
<sequence length="67" mass="7396">MTSTWSVGSMIDVRNQPTLFDKVVEAAFLFPAQSSRNAEDLHITSQSVVMEKYCKGAAVTIQFISVI</sequence>
<gene>
    <name evidence="1" type="ORF">EZS28_002322</name>
</gene>
<protein>
    <submittedName>
        <fullName evidence="1">Uncharacterized protein</fullName>
    </submittedName>
</protein>
<dbReference type="AlphaFoldDB" id="A0A5J4X4K4"/>